<dbReference type="GO" id="GO:0006354">
    <property type="term" value="P:DNA-templated transcription elongation"/>
    <property type="evidence" value="ECO:0007669"/>
    <property type="project" value="TreeGrafter"/>
</dbReference>
<dbReference type="PIRSF" id="PIRSF006092">
    <property type="entry name" value="GreA_GreB"/>
    <property type="match status" value="1"/>
</dbReference>
<keyword evidence="2" id="KW-0804">Transcription</keyword>
<dbReference type="Gene3D" id="3.10.50.30">
    <property type="entry name" value="Transcription elongation factor, GreA/GreB, C-terminal domain"/>
    <property type="match status" value="1"/>
</dbReference>
<keyword evidence="1" id="KW-0805">Transcription regulation</keyword>
<dbReference type="GO" id="GO:0032784">
    <property type="term" value="P:regulation of DNA-templated transcription elongation"/>
    <property type="evidence" value="ECO:0007669"/>
    <property type="project" value="InterPro"/>
</dbReference>
<name>A0A832DUW7_UNCKA</name>
<evidence type="ECO:0000256" key="2">
    <source>
        <dbReference type="ARBA" id="ARBA00023163"/>
    </source>
</evidence>
<dbReference type="InterPro" id="IPR023459">
    <property type="entry name" value="Tscrpt_elong_fac_GreA/B_fam"/>
</dbReference>
<keyword evidence="6" id="KW-0251">Elongation factor</keyword>
<keyword evidence="3" id="KW-0175">Coiled coil</keyword>
<feature type="domain" description="Transcription elongation factor GreA/GreB N-terminal" evidence="5">
    <location>
        <begin position="9"/>
        <end position="78"/>
    </location>
</feature>
<protein>
    <submittedName>
        <fullName evidence="6">Transcription elongation factor GreA</fullName>
    </submittedName>
</protein>
<gene>
    <name evidence="6" type="ORF">ENR01_02855</name>
</gene>
<dbReference type="Pfam" id="PF01272">
    <property type="entry name" value="GreA_GreB"/>
    <property type="match status" value="1"/>
</dbReference>
<dbReference type="PANTHER" id="PTHR30437">
    <property type="entry name" value="TRANSCRIPTION ELONGATION FACTOR GREA"/>
    <property type="match status" value="1"/>
</dbReference>
<accession>A0A832DUW7</accession>
<dbReference type="InterPro" id="IPR036805">
    <property type="entry name" value="Tscrpt_elong_fac_GreA/B_N_sf"/>
</dbReference>
<dbReference type="PANTHER" id="PTHR30437:SF4">
    <property type="entry name" value="TRANSCRIPTION ELONGATION FACTOR GREA"/>
    <property type="match status" value="1"/>
</dbReference>
<dbReference type="GO" id="GO:0003746">
    <property type="term" value="F:translation elongation factor activity"/>
    <property type="evidence" value="ECO:0007669"/>
    <property type="project" value="UniProtKB-KW"/>
</dbReference>
<evidence type="ECO:0000259" key="5">
    <source>
        <dbReference type="Pfam" id="PF03449"/>
    </source>
</evidence>
<dbReference type="GO" id="GO:0070063">
    <property type="term" value="F:RNA polymerase binding"/>
    <property type="evidence" value="ECO:0007669"/>
    <property type="project" value="InterPro"/>
</dbReference>
<dbReference type="AlphaFoldDB" id="A0A832DUW7"/>
<dbReference type="InterPro" id="IPR022691">
    <property type="entry name" value="Tscrpt_elong_fac_GreA/B_N"/>
</dbReference>
<dbReference type="GO" id="GO:0003677">
    <property type="term" value="F:DNA binding"/>
    <property type="evidence" value="ECO:0007669"/>
    <property type="project" value="InterPro"/>
</dbReference>
<proteinExistence type="predicted"/>
<keyword evidence="6" id="KW-0648">Protein biosynthesis</keyword>
<reference evidence="6" key="1">
    <citation type="journal article" date="2020" name="mSystems">
        <title>Genome- and Community-Level Interaction Insights into Carbon Utilization and Element Cycling Functions of Hydrothermarchaeota in Hydrothermal Sediment.</title>
        <authorList>
            <person name="Zhou Z."/>
            <person name="Liu Y."/>
            <person name="Xu W."/>
            <person name="Pan J."/>
            <person name="Luo Z.H."/>
            <person name="Li M."/>
        </authorList>
    </citation>
    <scope>NUCLEOTIDE SEQUENCE [LARGE SCALE GENOMIC DNA]</scope>
    <source>
        <strain evidence="6">SpSt-361</strain>
    </source>
</reference>
<feature type="domain" description="Transcription elongation factor GreA/GreB C-terminal" evidence="4">
    <location>
        <begin position="85"/>
        <end position="156"/>
    </location>
</feature>
<comment type="caution">
    <text evidence="6">The sequence shown here is derived from an EMBL/GenBank/DDBJ whole genome shotgun (WGS) entry which is preliminary data.</text>
</comment>
<dbReference type="InterPro" id="IPR036953">
    <property type="entry name" value="GreA/GreB_C_sf"/>
</dbReference>
<dbReference type="EMBL" id="DSPJ01000072">
    <property type="protein sequence ID" value="HEX62063.1"/>
    <property type="molecule type" value="Genomic_DNA"/>
</dbReference>
<dbReference type="SUPFAM" id="SSF54534">
    <property type="entry name" value="FKBP-like"/>
    <property type="match status" value="1"/>
</dbReference>
<feature type="coiled-coil region" evidence="3">
    <location>
        <begin position="15"/>
        <end position="42"/>
    </location>
</feature>
<evidence type="ECO:0000256" key="3">
    <source>
        <dbReference type="SAM" id="Coils"/>
    </source>
</evidence>
<evidence type="ECO:0000256" key="1">
    <source>
        <dbReference type="ARBA" id="ARBA00023015"/>
    </source>
</evidence>
<sequence>MTVRTRKTYLTKEGYEKLLLKKKQLEEELKKAKRRVGEAAGDEGLWHENAAFEQAESDVSMLIRLIGEVENQIATAQIAEISASRDHVVIGSTVKVRMDGIEKVFTVLGESESDLLSGKISYTSPIGKALLGAKAGGKVKAITPGGSVQIEVLEIN</sequence>
<dbReference type="Pfam" id="PF03449">
    <property type="entry name" value="GreA_GreB_N"/>
    <property type="match status" value="1"/>
</dbReference>
<dbReference type="SUPFAM" id="SSF46557">
    <property type="entry name" value="GreA transcript cleavage protein, N-terminal domain"/>
    <property type="match status" value="1"/>
</dbReference>
<evidence type="ECO:0000313" key="6">
    <source>
        <dbReference type="EMBL" id="HEX62063.1"/>
    </source>
</evidence>
<organism evidence="6">
    <name type="scientific">candidate division WWE3 bacterium</name>
    <dbReference type="NCBI Taxonomy" id="2053526"/>
    <lineage>
        <taxon>Bacteria</taxon>
        <taxon>Katanobacteria</taxon>
    </lineage>
</organism>
<dbReference type="Gene3D" id="1.10.287.180">
    <property type="entry name" value="Transcription elongation factor, GreA/GreB, N-terminal domain"/>
    <property type="match status" value="1"/>
</dbReference>
<evidence type="ECO:0000259" key="4">
    <source>
        <dbReference type="Pfam" id="PF01272"/>
    </source>
</evidence>
<dbReference type="InterPro" id="IPR001437">
    <property type="entry name" value="Tscrpt_elong_fac_GreA/B_C"/>
</dbReference>